<evidence type="ECO:0000256" key="3">
    <source>
        <dbReference type="ARBA" id="ARBA00022630"/>
    </source>
</evidence>
<dbReference type="GO" id="GO:0016020">
    <property type="term" value="C:membrane"/>
    <property type="evidence" value="ECO:0007669"/>
    <property type="project" value="InterPro"/>
</dbReference>
<dbReference type="OrthoDB" id="407658at2759"/>
<comment type="similarity">
    <text evidence="2">Belongs to the glycosyltransferase 34 family.</text>
</comment>
<evidence type="ECO:0000259" key="9">
    <source>
        <dbReference type="Pfam" id="PF00890"/>
    </source>
</evidence>
<dbReference type="InterPro" id="IPR027477">
    <property type="entry name" value="Succ_DH/fumarate_Rdtase_cat_sf"/>
</dbReference>
<dbReference type="Gene3D" id="3.90.700.10">
    <property type="entry name" value="Succinate dehydrogenase/fumarate reductase flavoprotein, catalytic domain"/>
    <property type="match status" value="1"/>
</dbReference>
<dbReference type="NCBIfam" id="TIGR01813">
    <property type="entry name" value="flavo_cyto_c"/>
    <property type="match status" value="1"/>
</dbReference>
<dbReference type="PANTHER" id="PTHR43400">
    <property type="entry name" value="FUMARATE REDUCTASE"/>
    <property type="match status" value="1"/>
</dbReference>
<dbReference type="Pfam" id="PF00890">
    <property type="entry name" value="FAD_binding_2"/>
    <property type="match status" value="1"/>
</dbReference>
<evidence type="ECO:0000256" key="8">
    <source>
        <dbReference type="SAM" id="SignalP"/>
    </source>
</evidence>
<reference evidence="10 11" key="1">
    <citation type="submission" date="2020-04" db="EMBL/GenBank/DDBJ databases">
        <title>Perkinsus chesapeaki whole genome sequence.</title>
        <authorList>
            <person name="Bogema D.R."/>
        </authorList>
    </citation>
    <scope>NUCLEOTIDE SEQUENCE [LARGE SCALE GENOMIC DNA]</scope>
    <source>
        <strain evidence="10">ATCC PRA-425</strain>
    </source>
</reference>
<evidence type="ECO:0000256" key="1">
    <source>
        <dbReference type="ARBA" id="ARBA00001974"/>
    </source>
</evidence>
<keyword evidence="3" id="KW-0285">Flavoprotein</keyword>
<keyword evidence="4" id="KW-0328">Glycosyltransferase</keyword>
<evidence type="ECO:0000256" key="5">
    <source>
        <dbReference type="ARBA" id="ARBA00022679"/>
    </source>
</evidence>
<keyword evidence="6" id="KW-0274">FAD</keyword>
<evidence type="ECO:0000256" key="7">
    <source>
        <dbReference type="ARBA" id="ARBA00023002"/>
    </source>
</evidence>
<dbReference type="GO" id="GO:0016491">
    <property type="term" value="F:oxidoreductase activity"/>
    <property type="evidence" value="ECO:0007669"/>
    <property type="project" value="UniProtKB-KW"/>
</dbReference>
<feature type="domain" description="FAD-dependent oxidoreductase 2 FAD-binding" evidence="9">
    <location>
        <begin position="570"/>
        <end position="1027"/>
    </location>
</feature>
<dbReference type="Pfam" id="PF05637">
    <property type="entry name" value="Glyco_transf_34"/>
    <property type="match status" value="1"/>
</dbReference>
<dbReference type="InterPro" id="IPR036188">
    <property type="entry name" value="FAD/NAD-bd_sf"/>
</dbReference>
<dbReference type="EMBL" id="JAAPAO010000636">
    <property type="protein sequence ID" value="KAF4655805.1"/>
    <property type="molecule type" value="Genomic_DNA"/>
</dbReference>
<dbReference type="InterPro" id="IPR003953">
    <property type="entry name" value="FAD-dep_OxRdtase_2_FAD-bd"/>
</dbReference>
<feature type="chain" id="PRO_5029904187" description="FAD-dependent oxidoreductase 2 FAD-binding domain-containing protein" evidence="8">
    <location>
        <begin position="19"/>
        <end position="1061"/>
    </location>
</feature>
<name>A0A7J6L9A1_PERCH</name>
<dbReference type="AlphaFoldDB" id="A0A7J6L9A1"/>
<accession>A0A7J6L9A1</accession>
<dbReference type="InterPro" id="IPR008630">
    <property type="entry name" value="Glyco_trans_34"/>
</dbReference>
<evidence type="ECO:0000313" key="10">
    <source>
        <dbReference type="EMBL" id="KAF4655805.1"/>
    </source>
</evidence>
<keyword evidence="5" id="KW-0808">Transferase</keyword>
<organism evidence="10 11">
    <name type="scientific">Perkinsus chesapeaki</name>
    <name type="common">Clam parasite</name>
    <name type="synonym">Perkinsus andrewsi</name>
    <dbReference type="NCBI Taxonomy" id="330153"/>
    <lineage>
        <taxon>Eukaryota</taxon>
        <taxon>Sar</taxon>
        <taxon>Alveolata</taxon>
        <taxon>Perkinsozoa</taxon>
        <taxon>Perkinsea</taxon>
        <taxon>Perkinsida</taxon>
        <taxon>Perkinsidae</taxon>
        <taxon>Perkinsus</taxon>
    </lineage>
</organism>
<dbReference type="Gene3D" id="3.90.550.10">
    <property type="entry name" value="Spore Coat Polysaccharide Biosynthesis Protein SpsA, Chain A"/>
    <property type="match status" value="1"/>
</dbReference>
<evidence type="ECO:0000256" key="6">
    <source>
        <dbReference type="ARBA" id="ARBA00022827"/>
    </source>
</evidence>
<gene>
    <name evidence="10" type="ORF">FOL47_009268</name>
</gene>
<dbReference type="Gene3D" id="3.50.50.60">
    <property type="entry name" value="FAD/NAD(P)-binding domain"/>
    <property type="match status" value="1"/>
</dbReference>
<comment type="caution">
    <text evidence="10">The sequence shown here is derived from an EMBL/GenBank/DDBJ whole genome shotgun (WGS) entry which is preliminary data.</text>
</comment>
<dbReference type="InterPro" id="IPR050315">
    <property type="entry name" value="FAD-oxidoreductase_2"/>
</dbReference>
<keyword evidence="8" id="KW-0732">Signal</keyword>
<evidence type="ECO:0000313" key="11">
    <source>
        <dbReference type="Proteomes" id="UP000591131"/>
    </source>
</evidence>
<dbReference type="GO" id="GO:0010181">
    <property type="term" value="F:FMN binding"/>
    <property type="evidence" value="ECO:0007669"/>
    <property type="project" value="InterPro"/>
</dbReference>
<sequence>MTSAVLLLLAALSRRGDAQGLAAGSGAGISMPEGMKDFIGRDYCGGPRWERFYANLAQAVEAHNEYDFPACITLLGKAMRDQFLPIESSEGAFECSTGMAAASQVLANCFEASGMPVRALRQRQWTSILASYDYQMKGEEYIDQSQWPLRWEDTISSMLTTKAAVMRTIEDRRHPWSREPTRKAIKSAGVVSQKDLKIAIVSVCDYNAAATPLAELSKRNKKAYADLHGYDLIVHTKSPMHHDAFTDIADIYPSRPPAWSKIDAVMEALGSGHYDWVMWMDCDSYFMTPEVRLEDVLALAAAEHSGGNAGQLKPSERTKARVRKLAAWRPSNTTTTRSKLMRKFDNLVEKIVEEERLETGDHPQVSRRVSQLLLADSDIPALLGKEEGLQLITSEDGLMLNTGIFFIKSTPWGYWFMHKTRSMTFNRSPMTFHPWWDQTGVMWWLSLPVQLAAFADANSTLEGDYNDKDDNLGHIPAVHFLPQKQLNVYPPVVASMLKTHIAHEEGDFIVSFSGCKIYSSQSLCNMLMVTYFTMVPGMADQLPANSQFSFSGMEVDPMASAPHVYPAHQAIVVGGGLAGLTAAHTIMQEGGRCLIIEKAPICGGNSMKAKSGMNAVPTAAQASEGIKDSVQCFEDDTVRGGAKRSELVHELCEESADALGWLKMSFGVDLPIVSRMGGHSQPRTHRAKQFFPGVAITYPLLDRFEKLTKQANSQARLITNAQVTELLRSPDHERVIGVKYVDSNGKEYAEYGPVILATGGFGADFSGSSLIAKHRPDLLHLPTTNAVQVTGDGIKIAENVGASTVDMEWVQVHPTGIIDPRNPDARVKFLAAEALRGAGGILIDQSGERFCNELGRRDYIVSEMWRHQGPFRLVLNSKAARDVEMHCRHYQNLQLMQEFGSAADLAEEMHIPAGKLEKTFKVYSTAASKSASSPAGGPYPAFASGGSWDQFGKMYFPNAPIAAADKLHVLVVTPSVHYCMGGLAISENAEVKRLNDSSRQRVVNGLYAAGEVAGGIHGSNRLGGSALLDCVVFGRIAGKHCASYMFGPKGDCRPFPKCDRL</sequence>
<protein>
    <recommendedName>
        <fullName evidence="9">FAD-dependent oxidoreductase 2 FAD-binding domain-containing protein</fullName>
    </recommendedName>
</protein>
<dbReference type="InterPro" id="IPR029044">
    <property type="entry name" value="Nucleotide-diphossugar_trans"/>
</dbReference>
<dbReference type="SUPFAM" id="SSF51905">
    <property type="entry name" value="FAD/NAD(P)-binding domain"/>
    <property type="match status" value="1"/>
</dbReference>
<keyword evidence="11" id="KW-1185">Reference proteome</keyword>
<dbReference type="Proteomes" id="UP000591131">
    <property type="component" value="Unassembled WGS sequence"/>
</dbReference>
<dbReference type="GO" id="GO:0016757">
    <property type="term" value="F:glycosyltransferase activity"/>
    <property type="evidence" value="ECO:0007669"/>
    <property type="project" value="UniProtKB-KW"/>
</dbReference>
<keyword evidence="7" id="KW-0560">Oxidoreductase</keyword>
<proteinExistence type="inferred from homology"/>
<evidence type="ECO:0000256" key="4">
    <source>
        <dbReference type="ARBA" id="ARBA00022676"/>
    </source>
</evidence>
<dbReference type="SUPFAM" id="SSF56425">
    <property type="entry name" value="Succinate dehydrogenase/fumarate reductase flavoprotein, catalytic domain"/>
    <property type="match status" value="1"/>
</dbReference>
<evidence type="ECO:0000256" key="2">
    <source>
        <dbReference type="ARBA" id="ARBA00005664"/>
    </source>
</evidence>
<feature type="signal peptide" evidence="8">
    <location>
        <begin position="1"/>
        <end position="18"/>
    </location>
</feature>
<comment type="cofactor">
    <cofactor evidence="1">
        <name>FAD</name>
        <dbReference type="ChEBI" id="CHEBI:57692"/>
    </cofactor>
</comment>
<dbReference type="InterPro" id="IPR010960">
    <property type="entry name" value="Flavocytochrome_c"/>
</dbReference>
<dbReference type="PANTHER" id="PTHR43400:SF1">
    <property type="entry name" value="FUMARATE REDUCTASE"/>
    <property type="match status" value="1"/>
</dbReference>